<evidence type="ECO:0000256" key="2">
    <source>
        <dbReference type="ARBA" id="ARBA00022630"/>
    </source>
</evidence>
<dbReference type="PANTHER" id="PTHR46496">
    <property type="match status" value="1"/>
</dbReference>
<dbReference type="Proteomes" id="UP001429745">
    <property type="component" value="Unassembled WGS sequence"/>
</dbReference>
<evidence type="ECO:0000313" key="6">
    <source>
        <dbReference type="EMBL" id="NLP85156.1"/>
    </source>
</evidence>
<evidence type="ECO:0000256" key="4">
    <source>
        <dbReference type="ARBA" id="ARBA00023002"/>
    </source>
</evidence>
<keyword evidence="2" id="KW-0285">Flavoprotein</keyword>
<keyword evidence="7" id="KW-1185">Reference proteome</keyword>
<evidence type="ECO:0000256" key="1">
    <source>
        <dbReference type="ARBA" id="ARBA00001974"/>
    </source>
</evidence>
<reference evidence="6 7" key="1">
    <citation type="submission" date="2020-04" db="EMBL/GenBank/DDBJ databases">
        <title>CFH 90308 Microbacterium sp.</title>
        <authorList>
            <person name="Nie G."/>
            <person name="Ming H."/>
            <person name="Xia T."/>
        </authorList>
    </citation>
    <scope>NUCLEOTIDE SEQUENCE [LARGE SCALE GENOMIC DNA]</scope>
    <source>
        <strain evidence="6 7">CFH 90308</strain>
    </source>
</reference>
<proteinExistence type="predicted"/>
<evidence type="ECO:0000256" key="3">
    <source>
        <dbReference type="ARBA" id="ARBA00022827"/>
    </source>
</evidence>
<evidence type="ECO:0000313" key="7">
    <source>
        <dbReference type="Proteomes" id="UP001429745"/>
    </source>
</evidence>
<dbReference type="GO" id="GO:0004497">
    <property type="term" value="F:monooxygenase activity"/>
    <property type="evidence" value="ECO:0007669"/>
    <property type="project" value="UniProtKB-KW"/>
</dbReference>
<evidence type="ECO:0000259" key="5">
    <source>
        <dbReference type="Pfam" id="PF01494"/>
    </source>
</evidence>
<name>A0ABX1KDP3_9MICO</name>
<dbReference type="PRINTS" id="PR00420">
    <property type="entry name" value="RNGMNOXGNASE"/>
</dbReference>
<organism evidence="6 7">
    <name type="scientific">Microbacterium salsuginis</name>
    <dbReference type="NCBI Taxonomy" id="2722803"/>
    <lineage>
        <taxon>Bacteria</taxon>
        <taxon>Bacillati</taxon>
        <taxon>Actinomycetota</taxon>
        <taxon>Actinomycetes</taxon>
        <taxon>Micrococcales</taxon>
        <taxon>Microbacteriaceae</taxon>
        <taxon>Microbacterium</taxon>
    </lineage>
</organism>
<feature type="domain" description="FAD-binding" evidence="5">
    <location>
        <begin position="8"/>
        <end position="343"/>
    </location>
</feature>
<sequence>MNTIPSEPVAVIGAGPAGIATALAMHAVGIPVKLYERYARPRAAGNIVNLWPPAVQALEQIGVDVDDIGAFCETEFRNARDKVRARVLFPPSVVDKYGNGGFIGLTRPDLYERMVDALPDDILVGNKEVVGIEDEGRRVVVRFKDGSSITTPLVVGADGINSFVRESVWGLPPIREHNLHVIGGFTFDLPAGVNPREAILRHSRTIQASHTGIRSKGRDGSEWWVLQAWDGQRPAPADLKAHALSLAREFPREMAQLVANTPEEHIFRWPIRDRGDVPKVWSKGRVTFAGDAVHATSPYAAYGAGMSIVDGYFLGQTLNGVDLGDAPALRKALARYEKLRVEHTAGQVKLAYMLGRNFHHVPAPMRPLRDAIFDHTKFLQKMVGDSNPAEISAQLEIMGPDLRTPAPVTAQRAGRGI</sequence>
<keyword evidence="3" id="KW-0274">FAD</keyword>
<dbReference type="SUPFAM" id="SSF51905">
    <property type="entry name" value="FAD/NAD(P)-binding domain"/>
    <property type="match status" value="1"/>
</dbReference>
<dbReference type="RefSeq" id="WP_168913589.1">
    <property type="nucleotide sequence ID" value="NZ_JABACI010000004.1"/>
</dbReference>
<dbReference type="InterPro" id="IPR036188">
    <property type="entry name" value="FAD/NAD-bd_sf"/>
</dbReference>
<dbReference type="Pfam" id="PF01494">
    <property type="entry name" value="FAD_binding_3"/>
    <property type="match status" value="1"/>
</dbReference>
<accession>A0ABX1KDP3</accession>
<gene>
    <name evidence="6" type="ORF">HF576_15010</name>
</gene>
<keyword evidence="4" id="KW-0560">Oxidoreductase</keyword>
<dbReference type="Gene3D" id="3.50.50.60">
    <property type="entry name" value="FAD/NAD(P)-binding domain"/>
    <property type="match status" value="1"/>
</dbReference>
<dbReference type="PANTHER" id="PTHR46496:SF1">
    <property type="entry name" value="ZEAXANTHIN EPOXIDASE, CHLOROPLASTIC"/>
    <property type="match status" value="1"/>
</dbReference>
<comment type="cofactor">
    <cofactor evidence="1">
        <name>FAD</name>
        <dbReference type="ChEBI" id="CHEBI:57692"/>
    </cofactor>
</comment>
<protein>
    <submittedName>
        <fullName evidence="6">FAD-dependent monooxygenase</fullName>
    </submittedName>
</protein>
<dbReference type="InterPro" id="IPR002938">
    <property type="entry name" value="FAD-bd"/>
</dbReference>
<dbReference type="EMBL" id="JABACI010000004">
    <property type="protein sequence ID" value="NLP85156.1"/>
    <property type="molecule type" value="Genomic_DNA"/>
</dbReference>
<keyword evidence="6" id="KW-0503">Monooxygenase</keyword>
<comment type="caution">
    <text evidence="6">The sequence shown here is derived from an EMBL/GenBank/DDBJ whole genome shotgun (WGS) entry which is preliminary data.</text>
</comment>